<accession>A0ABY1QBL5</accession>
<sequence>MFNRWFEAKCFRAIHSRNLVYNTCWEDPRLDRQALRLHSNDRVVMITSAGCNALDYALDGPASIDCVDMNPLQNALLELKMAGIRELDYEDFFAAFGTGWHPDWNHLYDTRLRPQLTPQVRESWDSRRYFFDSSARRGTFYFHGTSGLFAWWINHYLDRVGLREAVRDLVAAPDVETQRAIFAEQRVEKRLWRMPIRWALRRDTTMAMLGVPRSQRLQIDRTYTGGIESFVRDRVQAVLTNLALAENYFWRVYLTGAYSQDCCPEYLKRDNFELLKGGLVDRVHCHTQTMEGFLTEQEKSFDRFVLLDHMDWMAERAPEALAQEWQAIVDHAGSDARILWRSAGPEVGFVNPIEVRHGGGIHRLGDLLSYRFDLAQRLHQLDRVNTYGSFHIADLETAA</sequence>
<reference evidence="1 2" key="1">
    <citation type="submission" date="2017-05" db="EMBL/GenBank/DDBJ databases">
        <authorList>
            <person name="Varghese N."/>
            <person name="Submissions S."/>
        </authorList>
    </citation>
    <scope>NUCLEOTIDE SEQUENCE [LARGE SCALE GENOMIC DNA]</scope>
    <source>
        <strain evidence="1 2">DSM 25457</strain>
    </source>
</reference>
<keyword evidence="2" id="KW-1185">Reference proteome</keyword>
<name>A0ABY1QBL5_9BACT</name>
<dbReference type="GO" id="GO:0016740">
    <property type="term" value="F:transferase activity"/>
    <property type="evidence" value="ECO:0007669"/>
    <property type="project" value="UniProtKB-KW"/>
</dbReference>
<evidence type="ECO:0000313" key="1">
    <source>
        <dbReference type="EMBL" id="SMP65686.1"/>
    </source>
</evidence>
<protein>
    <submittedName>
        <fullName evidence="1">S-adenosylmethionine-diacylglycerol 3-amino-3-carboxypropyl transferase</fullName>
    </submittedName>
</protein>
<organism evidence="1 2">
    <name type="scientific">Neorhodopirellula lusitana</name>
    <dbReference type="NCBI Taxonomy" id="445327"/>
    <lineage>
        <taxon>Bacteria</taxon>
        <taxon>Pseudomonadati</taxon>
        <taxon>Planctomycetota</taxon>
        <taxon>Planctomycetia</taxon>
        <taxon>Pirellulales</taxon>
        <taxon>Pirellulaceae</taxon>
        <taxon>Neorhodopirellula</taxon>
    </lineage>
</organism>
<dbReference type="InterPro" id="IPR021829">
    <property type="entry name" value="DUF3419"/>
</dbReference>
<keyword evidence="1" id="KW-0808">Transferase</keyword>
<dbReference type="PANTHER" id="PTHR47473:SF1">
    <property type="entry name" value="METHYLTRANSFERASE DOMAIN-CONTAINING PROTEIN"/>
    <property type="match status" value="1"/>
</dbReference>
<gene>
    <name evidence="1" type="ORF">SAMN06265222_109122</name>
</gene>
<dbReference type="EMBL" id="FXUG01000009">
    <property type="protein sequence ID" value="SMP65686.1"/>
    <property type="molecule type" value="Genomic_DNA"/>
</dbReference>
<comment type="caution">
    <text evidence="1">The sequence shown here is derived from an EMBL/GenBank/DDBJ whole genome shotgun (WGS) entry which is preliminary data.</text>
</comment>
<dbReference type="Proteomes" id="UP001158067">
    <property type="component" value="Unassembled WGS sequence"/>
</dbReference>
<dbReference type="PANTHER" id="PTHR47473">
    <property type="entry name" value="BTA1P"/>
    <property type="match status" value="1"/>
</dbReference>
<dbReference type="Pfam" id="PF11899">
    <property type="entry name" value="DUF3419"/>
    <property type="match status" value="1"/>
</dbReference>
<dbReference type="RefSeq" id="WP_283433703.1">
    <property type="nucleotide sequence ID" value="NZ_FXUG01000009.1"/>
</dbReference>
<proteinExistence type="predicted"/>
<evidence type="ECO:0000313" key="2">
    <source>
        <dbReference type="Proteomes" id="UP001158067"/>
    </source>
</evidence>